<keyword evidence="6" id="KW-0255">Endonuclease</keyword>
<evidence type="ECO:0000259" key="4">
    <source>
        <dbReference type="Pfam" id="PF01420"/>
    </source>
</evidence>
<accession>A0A5C4N406</accession>
<dbReference type="CDD" id="cd17294">
    <property type="entry name" value="RMtype1_S_MmaC7ORF19P_TRD1-CR1_like"/>
    <property type="match status" value="1"/>
</dbReference>
<evidence type="ECO:0000256" key="1">
    <source>
        <dbReference type="ARBA" id="ARBA00010923"/>
    </source>
</evidence>
<dbReference type="Pfam" id="PF01420">
    <property type="entry name" value="Methylase_S"/>
    <property type="match status" value="2"/>
</dbReference>
<keyword evidence="6" id="KW-0540">Nuclease</keyword>
<sequence>MSRIDDLIAAHCPHGVTVRTLGDVGKLLRGNGLQKKDLRDEGVGAIHYGQIFTTYGTTTTTTKSFVEPVLAARLRRAQPGDLVIATTSENDEDVCKAVAWLGDEEIAVSGDAFIYAHDLDPQYVSYFFQTEAFRAQKRRFISGTKVKRVSGADLARIKIPVPPLAIQREIASILDKMESLKAELEAELELRSRQHSYFRDVLLTFGNDIAWSTLGGISAKVSSGGTPPTGRADYYGGGIPWLRTQEVDYGVVTSTGKSITELGLANSSAKWVPTNTVVVAMYGATAAKVAITGIPLTTNQACCNLEIDPNQADYRYVFHWISHEYERLKALGEGSQSNLNAQKVKSYPIPVPPLEEQRRIAALLDRFDALVNDLSIGLPAEIEARRKQYEYYRDKLLTFEEAA</sequence>
<evidence type="ECO:0000256" key="3">
    <source>
        <dbReference type="ARBA" id="ARBA00023125"/>
    </source>
</evidence>
<feature type="domain" description="Type I restriction modification DNA specificity" evidence="4">
    <location>
        <begin position="14"/>
        <end position="189"/>
    </location>
</feature>
<gene>
    <name evidence="6" type="ORF">FHE65_00165</name>
    <name evidence="5" type="ORF">FHE65_00300</name>
</gene>
<dbReference type="EMBL" id="VDFR01000001">
    <property type="protein sequence ID" value="TNC52687.1"/>
    <property type="molecule type" value="Genomic_DNA"/>
</dbReference>
<dbReference type="PANTHER" id="PTHR30408:SF12">
    <property type="entry name" value="TYPE I RESTRICTION ENZYME MJAVIII SPECIFICITY SUBUNIT"/>
    <property type="match status" value="1"/>
</dbReference>
<dbReference type="SUPFAM" id="SSF116734">
    <property type="entry name" value="DNA methylase specificity domain"/>
    <property type="match status" value="2"/>
</dbReference>
<dbReference type="Gene3D" id="3.90.220.20">
    <property type="entry name" value="DNA methylase specificity domains"/>
    <property type="match status" value="2"/>
</dbReference>
<reference evidence="6 7" key="1">
    <citation type="submission" date="2019-05" db="EMBL/GenBank/DDBJ databases">
        <title>Mumia sp. nov., isolated from the intestinal contents of plateau pika (Ochotona curzoniae) in the Qinghai-Tibet plateau of China.</title>
        <authorList>
            <person name="Tian Z."/>
        </authorList>
    </citation>
    <scope>NUCLEOTIDE SEQUENCE [LARGE SCALE GENOMIC DNA]</scope>
    <source>
        <strain evidence="7">527</strain>
        <strain evidence="6">Z527</strain>
    </source>
</reference>
<dbReference type="InterPro" id="IPR044946">
    <property type="entry name" value="Restrct_endonuc_typeI_TRD_sf"/>
</dbReference>
<dbReference type="RefSeq" id="WP_139104927.1">
    <property type="nucleotide sequence ID" value="NZ_VDFR01000001.1"/>
</dbReference>
<dbReference type="InterPro" id="IPR000055">
    <property type="entry name" value="Restrct_endonuc_typeI_TRD"/>
</dbReference>
<dbReference type="GO" id="GO:0004519">
    <property type="term" value="F:endonuclease activity"/>
    <property type="evidence" value="ECO:0007669"/>
    <property type="project" value="UniProtKB-KW"/>
</dbReference>
<feature type="domain" description="Type I restriction modification DNA specificity" evidence="4">
    <location>
        <begin position="213"/>
        <end position="384"/>
    </location>
</feature>
<keyword evidence="6" id="KW-0378">Hydrolase</keyword>
<evidence type="ECO:0000313" key="7">
    <source>
        <dbReference type="Proteomes" id="UP000306740"/>
    </source>
</evidence>
<organism evidence="6 7">
    <name type="scientific">Mumia zhuanghuii</name>
    <dbReference type="NCBI Taxonomy" id="2585211"/>
    <lineage>
        <taxon>Bacteria</taxon>
        <taxon>Bacillati</taxon>
        <taxon>Actinomycetota</taxon>
        <taxon>Actinomycetes</taxon>
        <taxon>Propionibacteriales</taxon>
        <taxon>Nocardioidaceae</taxon>
        <taxon>Mumia</taxon>
    </lineage>
</organism>
<dbReference type="Proteomes" id="UP000306740">
    <property type="component" value="Unassembled WGS sequence"/>
</dbReference>
<name>A0A5C4N406_9ACTN</name>
<dbReference type="AlphaFoldDB" id="A0A5C4N406"/>
<proteinExistence type="inferred from homology"/>
<protein>
    <submittedName>
        <fullName evidence="6">Restriction endonuclease subunit S</fullName>
    </submittedName>
</protein>
<dbReference type="CDD" id="cd17268">
    <property type="entry name" value="RMtype1_S_Ara36733I_TRD1-CR1_like"/>
    <property type="match status" value="1"/>
</dbReference>
<dbReference type="EMBL" id="VDFR01000002">
    <property type="protein sequence ID" value="TNC52579.1"/>
    <property type="molecule type" value="Genomic_DNA"/>
</dbReference>
<comment type="caution">
    <text evidence="6">The sequence shown here is derived from an EMBL/GenBank/DDBJ whole genome shotgun (WGS) entry which is preliminary data.</text>
</comment>
<keyword evidence="3" id="KW-0238">DNA-binding</keyword>
<keyword evidence="2" id="KW-0680">Restriction system</keyword>
<evidence type="ECO:0000313" key="5">
    <source>
        <dbReference type="EMBL" id="TNC52579.1"/>
    </source>
</evidence>
<dbReference type="InterPro" id="IPR052021">
    <property type="entry name" value="Type-I_RS_S_subunit"/>
</dbReference>
<comment type="similarity">
    <text evidence="1">Belongs to the type-I restriction system S methylase family.</text>
</comment>
<dbReference type="OrthoDB" id="3197085at2"/>
<evidence type="ECO:0000313" key="6">
    <source>
        <dbReference type="EMBL" id="TNC52687.1"/>
    </source>
</evidence>
<dbReference type="PANTHER" id="PTHR30408">
    <property type="entry name" value="TYPE-1 RESTRICTION ENZYME ECOKI SPECIFICITY PROTEIN"/>
    <property type="match status" value="1"/>
</dbReference>
<evidence type="ECO:0000256" key="2">
    <source>
        <dbReference type="ARBA" id="ARBA00022747"/>
    </source>
</evidence>
<dbReference type="GO" id="GO:0003677">
    <property type="term" value="F:DNA binding"/>
    <property type="evidence" value="ECO:0007669"/>
    <property type="project" value="UniProtKB-KW"/>
</dbReference>
<dbReference type="GO" id="GO:0009307">
    <property type="term" value="P:DNA restriction-modification system"/>
    <property type="evidence" value="ECO:0007669"/>
    <property type="project" value="UniProtKB-KW"/>
</dbReference>